<proteinExistence type="predicted"/>
<feature type="domain" description="Gp28/Gp37-like" evidence="1">
    <location>
        <begin position="9"/>
        <end position="364"/>
    </location>
</feature>
<dbReference type="InterPro" id="IPR029432">
    <property type="entry name" value="Gp28/Gp37-like_dom"/>
</dbReference>
<reference evidence="2 3" key="1">
    <citation type="submission" date="2014-01" db="EMBL/GenBank/DDBJ databases">
        <title>Actinotalea ferrariae CF5-4.</title>
        <authorList>
            <person name="Chen F."/>
            <person name="Li Y."/>
            <person name="Wang G."/>
        </authorList>
    </citation>
    <scope>NUCLEOTIDE SEQUENCE [LARGE SCALE GENOMIC DNA]</scope>
    <source>
        <strain evidence="2 3">CF5-4</strain>
    </source>
</reference>
<dbReference type="AlphaFoldDB" id="A0A021VXC8"/>
<organism evidence="2 3">
    <name type="scientific">Actinotalea ferrariae CF5-4</name>
    <dbReference type="NCBI Taxonomy" id="948458"/>
    <lineage>
        <taxon>Bacteria</taxon>
        <taxon>Bacillati</taxon>
        <taxon>Actinomycetota</taxon>
        <taxon>Actinomycetes</taxon>
        <taxon>Micrococcales</taxon>
        <taxon>Cellulomonadaceae</taxon>
        <taxon>Actinotalea</taxon>
    </lineage>
</organism>
<sequence>MDNVEPFDVQLFDKDLSPIGWVGDPELLNVTPRHNQQPSARLTVPADHRYARALAAPGTRAVVRHQDEHATSGPVRLVRSTGAGDTRMMTFEITDDWRLLTRLLGWPNPTGSITQQGDDGAYDVRSGAAETVLKAFLTANLARLGAGTHHLPVTIAPDQGRGASIDVQMRMHPLADRVLPAIDQAGIGVTVRQGPTGLVVDCYEPTQWPLNLSEDGGSLIASDWSLAAPEVTRVIVMADGEGEARVMRGPFVNTDAETAYRDVIERAIDARDLKSTELDFETRVAARAAEALAAGAAKAGLAVRLAETDTFRYGGDGVHVGDRVTVELAPATDDAAALLHTDVLREATLTWGRDGAVVTPTVGDRDGDTERIFTRALAVLARRYRDLAGD</sequence>
<evidence type="ECO:0000313" key="2">
    <source>
        <dbReference type="EMBL" id="EYR64680.1"/>
    </source>
</evidence>
<accession>A0A021VXC8</accession>
<evidence type="ECO:0000259" key="1">
    <source>
        <dbReference type="Pfam" id="PF14594"/>
    </source>
</evidence>
<dbReference type="EMBL" id="AXCW01000022">
    <property type="protein sequence ID" value="EYR64680.1"/>
    <property type="molecule type" value="Genomic_DNA"/>
</dbReference>
<evidence type="ECO:0000313" key="3">
    <source>
        <dbReference type="Proteomes" id="UP000019753"/>
    </source>
</evidence>
<protein>
    <recommendedName>
        <fullName evidence="1">Gp28/Gp37-like domain-containing protein</fullName>
    </recommendedName>
</protein>
<name>A0A021VXC8_9CELL</name>
<dbReference type="Proteomes" id="UP000019753">
    <property type="component" value="Unassembled WGS sequence"/>
</dbReference>
<gene>
    <name evidence="2" type="ORF">N866_07210</name>
</gene>
<dbReference type="Pfam" id="PF14594">
    <property type="entry name" value="Sipho_Gp37"/>
    <property type="match status" value="1"/>
</dbReference>
<comment type="caution">
    <text evidence="2">The sequence shown here is derived from an EMBL/GenBank/DDBJ whole genome shotgun (WGS) entry which is preliminary data.</text>
</comment>
<keyword evidence="3" id="KW-1185">Reference proteome</keyword>